<accession>A0AA37T3X6</accession>
<protein>
    <submittedName>
        <fullName evidence="6">Methyl-accepting chemotaxis protein</fullName>
    </submittedName>
</protein>
<dbReference type="GO" id="GO:0006935">
    <property type="term" value="P:chemotaxis"/>
    <property type="evidence" value="ECO:0007669"/>
    <property type="project" value="UniProtKB-ARBA"/>
</dbReference>
<sequence length="493" mass="53872">MLSAIGERIQGTRDSFLPDLQKEMESIPELRHIEETLEQQKIWQHSLTQQGSKIAIAAAEMSFAADQLQKKMHEEVADNAEIVETAEHIHRSVEDIVNQVKDAARSADETKKINLTGKQVVEKTIPQMEGTREEVNINASIIGQLEAKSGAIQSVTSVISDIAEQTNLLALNAAIEAARAGEQGRGFAVVADEVRALAAKTSSATNQIGNTVTEINNEIQGAVNNSQALIDTIDKGVGMTQQIGHHLTSIYARSEEVQGSINAIAQNVEGSSANIQTISGIVAQAGQRLETNEQEIASISERSQHLSETAEKIYELFSEGGLGEPHDSARAAATKAASDIGRVFEEALQSGRISNEALFDTHYVPIPNTNPAKHTTRFDDFTDQVLPAIQEPILTSNKSFAFAGAVDINGYFPTHNKKYSQPLTGNYEKDLVNNRTKRIFTDRTGSRCGSHTQTFLLQTYKRDTGEVMHDLSVPIMVKGRHWGGFRIGYRSLV</sequence>
<comment type="caution">
    <text evidence="6">The sequence shown here is derived from an EMBL/GenBank/DDBJ whole genome shotgun (WGS) entry which is preliminary data.</text>
</comment>
<dbReference type="GO" id="GO:0016020">
    <property type="term" value="C:membrane"/>
    <property type="evidence" value="ECO:0007669"/>
    <property type="project" value="UniProtKB-SubCell"/>
</dbReference>
<gene>
    <name evidence="6" type="ORF">GCM10007877_22590</name>
</gene>
<evidence type="ECO:0000256" key="3">
    <source>
        <dbReference type="ARBA" id="ARBA00029447"/>
    </source>
</evidence>
<proteinExistence type="inferred from homology"/>
<dbReference type="SUPFAM" id="SSF58104">
    <property type="entry name" value="Methyl-accepting chemotaxis protein (MCP) signaling domain"/>
    <property type="match status" value="1"/>
</dbReference>
<feature type="domain" description="Methyl-accepting transducer" evidence="5">
    <location>
        <begin position="50"/>
        <end position="286"/>
    </location>
</feature>
<evidence type="ECO:0000256" key="1">
    <source>
        <dbReference type="ARBA" id="ARBA00004370"/>
    </source>
</evidence>
<evidence type="ECO:0000259" key="5">
    <source>
        <dbReference type="PROSITE" id="PS50111"/>
    </source>
</evidence>
<name>A0AA37T3X6_9GAMM</name>
<dbReference type="AlphaFoldDB" id="A0AA37T3X6"/>
<reference evidence="6 7" key="1">
    <citation type="journal article" date="2014" name="Int. J. Syst. Evol. Microbiol.">
        <title>Complete genome sequence of Corynebacterium casei LMG S-19264T (=DSM 44701T), isolated from a smear-ripened cheese.</title>
        <authorList>
            <consortium name="US DOE Joint Genome Institute (JGI-PGF)"/>
            <person name="Walter F."/>
            <person name="Albersmeier A."/>
            <person name="Kalinowski J."/>
            <person name="Ruckert C."/>
        </authorList>
    </citation>
    <scope>NUCLEOTIDE SEQUENCE [LARGE SCALE GENOMIC DNA]</scope>
    <source>
        <strain evidence="6 7">NBRC 110095</strain>
    </source>
</reference>
<dbReference type="PANTHER" id="PTHR32089:SF120">
    <property type="entry name" value="METHYL-ACCEPTING CHEMOTAXIS PROTEIN TLPQ"/>
    <property type="match status" value="1"/>
</dbReference>
<comment type="similarity">
    <text evidence="3">Belongs to the methyl-accepting chemotaxis (MCP) protein family.</text>
</comment>
<evidence type="ECO:0000256" key="4">
    <source>
        <dbReference type="PROSITE-ProRule" id="PRU00284"/>
    </source>
</evidence>
<organism evidence="6 7">
    <name type="scientific">Marinibactrum halimedae</name>
    <dbReference type="NCBI Taxonomy" id="1444977"/>
    <lineage>
        <taxon>Bacteria</taxon>
        <taxon>Pseudomonadati</taxon>
        <taxon>Pseudomonadota</taxon>
        <taxon>Gammaproteobacteria</taxon>
        <taxon>Cellvibrionales</taxon>
        <taxon>Cellvibrionaceae</taxon>
        <taxon>Marinibactrum</taxon>
    </lineage>
</organism>
<keyword evidence="7" id="KW-1185">Reference proteome</keyword>
<dbReference type="PROSITE" id="PS50111">
    <property type="entry name" value="CHEMOTAXIS_TRANSDUC_2"/>
    <property type="match status" value="1"/>
</dbReference>
<keyword evidence="2 4" id="KW-0807">Transducer</keyword>
<dbReference type="EMBL" id="BSPD01000056">
    <property type="protein sequence ID" value="GLS26543.1"/>
    <property type="molecule type" value="Genomic_DNA"/>
</dbReference>
<evidence type="ECO:0000313" key="6">
    <source>
        <dbReference type="EMBL" id="GLS26543.1"/>
    </source>
</evidence>
<dbReference type="PANTHER" id="PTHR32089">
    <property type="entry name" value="METHYL-ACCEPTING CHEMOTAXIS PROTEIN MCPB"/>
    <property type="match status" value="1"/>
</dbReference>
<dbReference type="GO" id="GO:0007165">
    <property type="term" value="P:signal transduction"/>
    <property type="evidence" value="ECO:0007669"/>
    <property type="project" value="UniProtKB-KW"/>
</dbReference>
<evidence type="ECO:0000313" key="7">
    <source>
        <dbReference type="Proteomes" id="UP001156870"/>
    </source>
</evidence>
<comment type="subcellular location">
    <subcellularLocation>
        <location evidence="1">Membrane</location>
    </subcellularLocation>
</comment>
<dbReference type="Pfam" id="PF00015">
    <property type="entry name" value="MCPsignal"/>
    <property type="match status" value="1"/>
</dbReference>
<dbReference type="Gene3D" id="1.10.287.950">
    <property type="entry name" value="Methyl-accepting chemotaxis protein"/>
    <property type="match status" value="1"/>
</dbReference>
<dbReference type="InterPro" id="IPR004089">
    <property type="entry name" value="MCPsignal_dom"/>
</dbReference>
<dbReference type="Proteomes" id="UP001156870">
    <property type="component" value="Unassembled WGS sequence"/>
</dbReference>
<dbReference type="CDD" id="cd11386">
    <property type="entry name" value="MCP_signal"/>
    <property type="match status" value="1"/>
</dbReference>
<dbReference type="SMART" id="SM00283">
    <property type="entry name" value="MA"/>
    <property type="match status" value="1"/>
</dbReference>
<evidence type="ECO:0000256" key="2">
    <source>
        <dbReference type="ARBA" id="ARBA00023224"/>
    </source>
</evidence>